<dbReference type="Proteomes" id="UP000538666">
    <property type="component" value="Unassembled WGS sequence"/>
</dbReference>
<name>A0A841JWE5_9BACT</name>
<accession>A0A841JWE5</accession>
<evidence type="ECO:0000256" key="1">
    <source>
        <dbReference type="SAM" id="MobiDB-lite"/>
    </source>
</evidence>
<proteinExistence type="predicted"/>
<comment type="caution">
    <text evidence="2">The sequence shown here is derived from an EMBL/GenBank/DDBJ whole genome shotgun (WGS) entry which is preliminary data.</text>
</comment>
<feature type="region of interest" description="Disordered" evidence="1">
    <location>
        <begin position="1"/>
        <end position="35"/>
    </location>
</feature>
<evidence type="ECO:0000313" key="2">
    <source>
        <dbReference type="EMBL" id="MBB6145470.1"/>
    </source>
</evidence>
<gene>
    <name evidence="2" type="ORF">HNQ77_003431</name>
</gene>
<sequence>MAVGGVQADTQETLDGLPGLSYHLPGNKIPAGATT</sequence>
<dbReference type="EMBL" id="JACHEK010000007">
    <property type="protein sequence ID" value="MBB6145470.1"/>
    <property type="molecule type" value="Genomic_DNA"/>
</dbReference>
<dbReference type="AlphaFoldDB" id="A0A841JWE5"/>
<reference evidence="2 3" key="1">
    <citation type="submission" date="2020-08" db="EMBL/GenBank/DDBJ databases">
        <title>Genomic Encyclopedia of Type Strains, Phase IV (KMG-IV): sequencing the most valuable type-strain genomes for metagenomic binning, comparative biology and taxonomic classification.</title>
        <authorList>
            <person name="Goeker M."/>
        </authorList>
    </citation>
    <scope>NUCLEOTIDE SEQUENCE [LARGE SCALE GENOMIC DNA]</scope>
    <source>
        <strain evidence="2 3">DSM 103733</strain>
    </source>
</reference>
<protein>
    <submittedName>
        <fullName evidence="2">Uncharacterized protein</fullName>
    </submittedName>
</protein>
<evidence type="ECO:0000313" key="3">
    <source>
        <dbReference type="Proteomes" id="UP000538666"/>
    </source>
</evidence>
<organism evidence="2 3">
    <name type="scientific">Silvibacterium bohemicum</name>
    <dbReference type="NCBI Taxonomy" id="1577686"/>
    <lineage>
        <taxon>Bacteria</taxon>
        <taxon>Pseudomonadati</taxon>
        <taxon>Acidobacteriota</taxon>
        <taxon>Terriglobia</taxon>
        <taxon>Terriglobales</taxon>
        <taxon>Acidobacteriaceae</taxon>
        <taxon>Silvibacterium</taxon>
    </lineage>
</organism>
<keyword evidence="3" id="KW-1185">Reference proteome</keyword>